<comment type="caution">
    <text evidence="2">The sequence shown here is derived from an EMBL/GenBank/DDBJ whole genome shotgun (WGS) entry which is preliminary data.</text>
</comment>
<dbReference type="eggNOG" id="COG1192">
    <property type="taxonomic scope" value="Bacteria"/>
</dbReference>
<keyword evidence="3" id="KW-1185">Reference proteome</keyword>
<dbReference type="PIRSF" id="PIRSF009320">
    <property type="entry name" value="Nuc_binding_HP_1000"/>
    <property type="match status" value="1"/>
</dbReference>
<evidence type="ECO:0000259" key="1">
    <source>
        <dbReference type="Pfam" id="PF13614"/>
    </source>
</evidence>
<dbReference type="Gene3D" id="3.40.50.300">
    <property type="entry name" value="P-loop containing nucleotide triphosphate hydrolases"/>
    <property type="match status" value="1"/>
</dbReference>
<reference evidence="2 3" key="1">
    <citation type="journal article" date="2012" name="J. Bacteriol.">
        <title>Genome Sequence of Gallaecimonas xiamenensis Type Strain 3-C-1.</title>
        <authorList>
            <person name="Lai Q."/>
            <person name="Wang L."/>
            <person name="Wang W."/>
            <person name="Shao Z."/>
        </authorList>
    </citation>
    <scope>NUCLEOTIDE SEQUENCE [LARGE SCALE GENOMIC DNA]</scope>
    <source>
        <strain evidence="2 3">3-C-1</strain>
    </source>
</reference>
<dbReference type="PATRIC" id="fig|745411.4.peg.1372"/>
<dbReference type="CDD" id="cd02042">
    <property type="entry name" value="ParAB_family"/>
    <property type="match status" value="1"/>
</dbReference>
<protein>
    <submittedName>
        <fullName evidence="2">CobQ/CobB/MinD/ParA family protein</fullName>
    </submittedName>
</protein>
<accession>K2IY34</accession>
<evidence type="ECO:0000313" key="2">
    <source>
        <dbReference type="EMBL" id="EKE75396.1"/>
    </source>
</evidence>
<feature type="domain" description="AAA" evidence="1">
    <location>
        <begin position="2"/>
        <end position="175"/>
    </location>
</feature>
<sequence length="257" mass="28358">MNIWTVANQKGGVGKTTTTVTLGALLAARGEPVLLIDMDPHASLTSYFDRTPEELQATLFDLMSAQKLTPGLIDSATLDLGNNLYMWPAAMELATLDRQLGTREGLGLLLKQLLEKLDGLYAHVLIDCPPVLGVLMVNALAACQRVLVPVQTEFLAIKGLERMLRTLSMMEKSLKGARQVTIVPTMFDKRTRASLEALQELREEFGDKVWQGMVPVDTKFRDASRSHVPLPLLMPQARGVFAYEKLLETLLPTEVNA</sequence>
<dbReference type="AlphaFoldDB" id="K2IY34"/>
<dbReference type="STRING" id="745411.B3C1_06959"/>
<name>K2IY34_9GAMM</name>
<dbReference type="InterPro" id="IPR027417">
    <property type="entry name" value="P-loop_NTPase"/>
</dbReference>
<evidence type="ECO:0000313" key="3">
    <source>
        <dbReference type="Proteomes" id="UP000006755"/>
    </source>
</evidence>
<dbReference type="Proteomes" id="UP000006755">
    <property type="component" value="Unassembled WGS sequence"/>
</dbReference>
<dbReference type="PANTHER" id="PTHR13696">
    <property type="entry name" value="P-LOOP CONTAINING NUCLEOSIDE TRIPHOSPHATE HYDROLASE"/>
    <property type="match status" value="1"/>
</dbReference>
<dbReference type="OrthoDB" id="9815116at2"/>
<dbReference type="Pfam" id="PF13614">
    <property type="entry name" value="AAA_31"/>
    <property type="match status" value="1"/>
</dbReference>
<proteinExistence type="predicted"/>
<organism evidence="2 3">
    <name type="scientific">Gallaecimonas xiamenensis 3-C-1</name>
    <dbReference type="NCBI Taxonomy" id="745411"/>
    <lineage>
        <taxon>Bacteria</taxon>
        <taxon>Pseudomonadati</taxon>
        <taxon>Pseudomonadota</taxon>
        <taxon>Gammaproteobacteria</taxon>
        <taxon>Enterobacterales</taxon>
        <taxon>Gallaecimonadaceae</taxon>
        <taxon>Gallaecimonas</taxon>
    </lineage>
</organism>
<dbReference type="RefSeq" id="WP_008483822.1">
    <property type="nucleotide sequence ID" value="NZ_AMRI01000008.1"/>
</dbReference>
<dbReference type="EMBL" id="AMRI01000008">
    <property type="protein sequence ID" value="EKE75396.1"/>
    <property type="molecule type" value="Genomic_DNA"/>
</dbReference>
<dbReference type="InterPro" id="IPR050678">
    <property type="entry name" value="DNA_Partitioning_ATPase"/>
</dbReference>
<dbReference type="InterPro" id="IPR025669">
    <property type="entry name" value="AAA_dom"/>
</dbReference>
<dbReference type="PANTHER" id="PTHR13696:SF69">
    <property type="entry name" value="PLASMID PARTITIONING PROTEIN-RELATED"/>
    <property type="match status" value="1"/>
</dbReference>
<gene>
    <name evidence="2" type="ORF">B3C1_06959</name>
</gene>
<dbReference type="SUPFAM" id="SSF52540">
    <property type="entry name" value="P-loop containing nucleoside triphosphate hydrolases"/>
    <property type="match status" value="1"/>
</dbReference>